<evidence type="ECO:0000256" key="3">
    <source>
        <dbReference type="RuleBase" id="RU003694"/>
    </source>
</evidence>
<dbReference type="GO" id="GO:0004312">
    <property type="term" value="F:fatty acid synthase activity"/>
    <property type="evidence" value="ECO:0007669"/>
    <property type="project" value="TreeGrafter"/>
</dbReference>
<dbReference type="InterPro" id="IPR016039">
    <property type="entry name" value="Thiolase-like"/>
</dbReference>
<evidence type="ECO:0000256" key="2">
    <source>
        <dbReference type="ARBA" id="ARBA00022553"/>
    </source>
</evidence>
<dbReference type="EMBL" id="JASAOG010000489">
    <property type="protein sequence ID" value="KAK0038783.1"/>
    <property type="molecule type" value="Genomic_DNA"/>
</dbReference>
<dbReference type="InterPro" id="IPR014031">
    <property type="entry name" value="Ketoacyl_synth_C"/>
</dbReference>
<keyword evidence="6" id="KW-1185">Reference proteome</keyword>
<dbReference type="Pfam" id="PF16197">
    <property type="entry name" value="KAsynt_C_assoc"/>
    <property type="match status" value="1"/>
</dbReference>
<dbReference type="Gene3D" id="3.40.366.10">
    <property type="entry name" value="Malonyl-Coenzyme A Acyl Carrier Protein, domain 2"/>
    <property type="match status" value="1"/>
</dbReference>
<organism evidence="5 6">
    <name type="scientific">Biomphalaria pfeifferi</name>
    <name type="common">Bloodfluke planorb</name>
    <name type="synonym">Freshwater snail</name>
    <dbReference type="NCBI Taxonomy" id="112525"/>
    <lineage>
        <taxon>Eukaryota</taxon>
        <taxon>Metazoa</taxon>
        <taxon>Spiralia</taxon>
        <taxon>Lophotrochozoa</taxon>
        <taxon>Mollusca</taxon>
        <taxon>Gastropoda</taxon>
        <taxon>Heterobranchia</taxon>
        <taxon>Euthyneura</taxon>
        <taxon>Panpulmonata</taxon>
        <taxon>Hygrophila</taxon>
        <taxon>Lymnaeoidea</taxon>
        <taxon>Planorbidae</taxon>
        <taxon>Biomphalaria</taxon>
    </lineage>
</organism>
<dbReference type="InterPro" id="IPR020841">
    <property type="entry name" value="PKS_Beta-ketoAc_synthase_dom"/>
</dbReference>
<dbReference type="PANTHER" id="PTHR43775:SF37">
    <property type="entry name" value="SI:DKEY-61P9.11"/>
    <property type="match status" value="1"/>
</dbReference>
<dbReference type="PANTHER" id="PTHR43775">
    <property type="entry name" value="FATTY ACID SYNTHASE"/>
    <property type="match status" value="1"/>
</dbReference>
<evidence type="ECO:0000313" key="5">
    <source>
        <dbReference type="EMBL" id="KAK0038783.1"/>
    </source>
</evidence>
<dbReference type="AlphaFoldDB" id="A0AAD8EUA4"/>
<evidence type="ECO:0000256" key="1">
    <source>
        <dbReference type="ARBA" id="ARBA00022450"/>
    </source>
</evidence>
<dbReference type="SMART" id="SM00825">
    <property type="entry name" value="PKS_KS"/>
    <property type="match status" value="1"/>
</dbReference>
<evidence type="ECO:0000259" key="4">
    <source>
        <dbReference type="PROSITE" id="PS52004"/>
    </source>
</evidence>
<name>A0AAD8EUA4_BIOPF</name>
<dbReference type="InterPro" id="IPR050091">
    <property type="entry name" value="PKS_NRPS_Biosynth_Enz"/>
</dbReference>
<dbReference type="Proteomes" id="UP001233172">
    <property type="component" value="Unassembled WGS sequence"/>
</dbReference>
<comment type="similarity">
    <text evidence="3">Belongs to the thiolase-like superfamily. Beta-ketoacyl-ACP synthases family.</text>
</comment>
<dbReference type="CDD" id="cd00833">
    <property type="entry name" value="PKS"/>
    <property type="match status" value="1"/>
</dbReference>
<reference evidence="5" key="1">
    <citation type="journal article" date="2023" name="PLoS Negl. Trop. Dis.">
        <title>A genome sequence for Biomphalaria pfeifferi, the major vector snail for the human-infecting parasite Schistosoma mansoni.</title>
        <authorList>
            <person name="Bu L."/>
            <person name="Lu L."/>
            <person name="Laidemitt M.R."/>
            <person name="Zhang S.M."/>
            <person name="Mutuku M."/>
            <person name="Mkoji G."/>
            <person name="Steinauer M."/>
            <person name="Loker E.S."/>
        </authorList>
    </citation>
    <scope>NUCLEOTIDE SEQUENCE</scope>
    <source>
        <strain evidence="5">KasaAsao</strain>
    </source>
</reference>
<comment type="caution">
    <text evidence="5">The sequence shown here is derived from an EMBL/GenBank/DDBJ whole genome shotgun (WGS) entry which is preliminary data.</text>
</comment>
<proteinExistence type="inferred from homology"/>
<keyword evidence="2" id="KW-0597">Phosphoprotein</keyword>
<dbReference type="Pfam" id="PF00109">
    <property type="entry name" value="ketoacyl-synt"/>
    <property type="match status" value="1"/>
</dbReference>
<gene>
    <name evidence="5" type="ORF">Bpfe_031500</name>
</gene>
<evidence type="ECO:0000313" key="6">
    <source>
        <dbReference type="Proteomes" id="UP001233172"/>
    </source>
</evidence>
<accession>A0AAD8EUA4</accession>
<dbReference type="InterPro" id="IPR032821">
    <property type="entry name" value="PKS_assoc"/>
</dbReference>
<keyword evidence="3" id="KW-0808">Transferase</keyword>
<dbReference type="Gene3D" id="3.40.47.10">
    <property type="match status" value="1"/>
</dbReference>
<dbReference type="InterPro" id="IPR001227">
    <property type="entry name" value="Ac_transferase_dom_sf"/>
</dbReference>
<protein>
    <submittedName>
        <fullName evidence="5">Amino acid adenylation domain-containing protein</fullName>
    </submittedName>
</protein>
<dbReference type="SUPFAM" id="SSF53901">
    <property type="entry name" value="Thiolase-like"/>
    <property type="match status" value="1"/>
</dbReference>
<keyword evidence="1" id="KW-0596">Phosphopantetheine</keyword>
<dbReference type="InterPro" id="IPR014030">
    <property type="entry name" value="Ketoacyl_synth_N"/>
</dbReference>
<dbReference type="PROSITE" id="PS52004">
    <property type="entry name" value="KS3_2"/>
    <property type="match status" value="1"/>
</dbReference>
<reference evidence="5" key="2">
    <citation type="submission" date="2023-04" db="EMBL/GenBank/DDBJ databases">
        <authorList>
            <person name="Bu L."/>
            <person name="Lu L."/>
            <person name="Laidemitt M.R."/>
            <person name="Zhang S.M."/>
            <person name="Mutuku M."/>
            <person name="Mkoji G."/>
            <person name="Steinauer M."/>
            <person name="Loker E.S."/>
        </authorList>
    </citation>
    <scope>NUCLEOTIDE SEQUENCE</scope>
    <source>
        <strain evidence="5">KasaAsao</strain>
        <tissue evidence="5">Whole Snail</tissue>
    </source>
</reference>
<dbReference type="GO" id="GO:0006633">
    <property type="term" value="P:fatty acid biosynthetic process"/>
    <property type="evidence" value="ECO:0007669"/>
    <property type="project" value="TreeGrafter"/>
</dbReference>
<sequence>MDPQQRLLLETSWETLEDAGWTLEELSNSRIGVFVGAMGCDYLSLHNESSVLSPYSPIGLDTSLLANRISYFLGLQGPSLTVNTASSSSLVALHLAVNSLRLGEAEKALVGGVNLIFNLKITDALLQMGVISPTGQANAFTIEADGYVRGEGIVCVALKTLSCALRDRDRIYCLILDSGVNNNGFNRGIASPSQKAQRQLLDDVYNKAEIASSEVQYIEAHGSGTEAGDKAELAALSEYFGSHGEMESPLKIGTVKNNLGHLEAAAGITGLVKVALGLYHSRFPCSRFDGKSVINNVNSRLSLASSINDWKSGEKGRIAGVNSFGYGGTNCHVILGDLESVRAKFQTENGKNQSSQAFSEHSKANLSSDLQKLRFIPISARSPKALIKFAAAAAEDLKASSAEIDLKDWAYTASRRRTHHFWRKAILAASCQSLGEQLSDFAESPLESLKPISAKPPAIVLWLNADVSGLNSEVIEKLMRESIFRRRFDSATVLVGNKFNCSLETYFVKTNDLRDEIRASFEAIFYWLQTAALIELARSAGFRFSGIITDGIGEIIAANLNGNISDQETAEKLIDWSLKSIENRKQNSENPMQKENYHWLTQPEQIVEEMNLLIVTADDLVFNY</sequence>
<feature type="domain" description="Ketosynthase family 3 (KS3)" evidence="4">
    <location>
        <begin position="1"/>
        <end position="337"/>
    </location>
</feature>
<dbReference type="Gene3D" id="3.30.70.3290">
    <property type="match status" value="1"/>
</dbReference>
<dbReference type="Pfam" id="PF02801">
    <property type="entry name" value="Ketoacyl-synt_C"/>
    <property type="match status" value="1"/>
</dbReference>